<sequence>MLVQRILDFIETLKKESPLSPCDQKLRECLSERFSKNNPTDILNQDDFLFLIACYKTRWDSIVDDNDYMLNPSAINLHWIDLARELGPLTKINYLKILIPTLSNEKDLNDFSSLNETVNLFNFYLGYGGNTLYRKLSFCRHLEKWRFELSTYRADKKLSVVTVDELARLKLCKQTEREVSVDTEIFKNFWDLMRKKVFVNLRAQGRMPIALLPHLMELVERYYYLQTNKVEFVEFKKEIEKFFHRLYEYELVDVNFLYGSKIKYKQNEEYLVDLFIALHTAKNYSELDYEIKTLSKWLFKYNPDLKATSKELEPVYQELSEEVEEKEEAFIKTDAFINCCKLIVSLFTTQFELSLLFTQQTSSLWDIENTVFPEAYTILTVLLPLIAANKPKALETAYEDIIRDIILPARKDTGWFACFTRHKQTIRWFDLVRDCKYNELGVYWFEPERLFNALLLFNTNNDAVKTRTNHFLDDIIQTYAQDENELMKQFRVNVLFSEFLNGLSEHHCTHLLRLIKLCDLDIAKFRFLSNCSKHINKQASRLCQTIESSSPCFFSMPQKGDKVKLFKFSEAKDVQSMIVDYKNHLYELTLDAKKLEKISNYLFKIGQPILSVTQKENATSCDRPVLNYIGQYT</sequence>
<accession>A0A377GFW2</accession>
<evidence type="ECO:0000313" key="1">
    <source>
        <dbReference type="EMBL" id="SIR91920.1"/>
    </source>
</evidence>
<dbReference type="RefSeq" id="WP_058468804.1">
    <property type="nucleotide sequence ID" value="NZ_CAAAIX010000011.1"/>
</dbReference>
<name>A0A377GFW2_9GAMM</name>
<reference evidence="1 3" key="1">
    <citation type="submission" date="2017-01" db="EMBL/GenBank/DDBJ databases">
        <authorList>
            <person name="Varghese N."/>
            <person name="Submissions S."/>
        </authorList>
    </citation>
    <scope>NUCLEOTIDE SEQUENCE [LARGE SCALE GENOMIC DNA]</scope>
    <source>
        <strain evidence="1 3">ATCC 33342</strain>
    </source>
</reference>
<keyword evidence="3" id="KW-1185">Reference proteome</keyword>
<dbReference type="OrthoDB" id="5631790at2"/>
<proteinExistence type="predicted"/>
<organism evidence="2 4">
    <name type="scientific">Fluoribacter gormanii</name>
    <dbReference type="NCBI Taxonomy" id="464"/>
    <lineage>
        <taxon>Bacteria</taxon>
        <taxon>Pseudomonadati</taxon>
        <taxon>Pseudomonadota</taxon>
        <taxon>Gammaproteobacteria</taxon>
        <taxon>Legionellales</taxon>
        <taxon>Legionellaceae</taxon>
        <taxon>Fluoribacter</taxon>
    </lineage>
</organism>
<dbReference type="EMBL" id="FTNL01000044">
    <property type="protein sequence ID" value="SIR91920.1"/>
    <property type="molecule type" value="Genomic_DNA"/>
</dbReference>
<dbReference type="EMBL" id="UGGV01000001">
    <property type="protein sequence ID" value="STO23464.1"/>
    <property type="molecule type" value="Genomic_DNA"/>
</dbReference>
<dbReference type="AlphaFoldDB" id="A0A377GFW2"/>
<protein>
    <submittedName>
        <fullName evidence="2">Uncharacterized protein</fullName>
    </submittedName>
</protein>
<gene>
    <name evidence="2" type="ORF">NCTC11401_00262</name>
    <name evidence="1" type="ORF">SAMN05421777_1443</name>
</gene>
<dbReference type="STRING" id="464.Lgor_2344"/>
<dbReference type="Proteomes" id="UP000186808">
    <property type="component" value="Unassembled WGS sequence"/>
</dbReference>
<reference evidence="2 4" key="2">
    <citation type="submission" date="2018-06" db="EMBL/GenBank/DDBJ databases">
        <authorList>
            <consortium name="Pathogen Informatics"/>
            <person name="Doyle S."/>
        </authorList>
    </citation>
    <scope>NUCLEOTIDE SEQUENCE [LARGE SCALE GENOMIC DNA]</scope>
    <source>
        <strain evidence="2 4">NCTC11401</strain>
    </source>
</reference>
<dbReference type="Proteomes" id="UP000254374">
    <property type="component" value="Unassembled WGS sequence"/>
</dbReference>
<evidence type="ECO:0000313" key="3">
    <source>
        <dbReference type="Proteomes" id="UP000186808"/>
    </source>
</evidence>
<evidence type="ECO:0000313" key="4">
    <source>
        <dbReference type="Proteomes" id="UP000254374"/>
    </source>
</evidence>
<evidence type="ECO:0000313" key="2">
    <source>
        <dbReference type="EMBL" id="STO23464.1"/>
    </source>
</evidence>